<evidence type="ECO:0000313" key="3">
    <source>
        <dbReference type="EMBL" id="KEQ66541.1"/>
    </source>
</evidence>
<dbReference type="EMBL" id="KL584825">
    <property type="protein sequence ID" value="KEQ66541.1"/>
    <property type="molecule type" value="Genomic_DNA"/>
</dbReference>
<feature type="domain" description="DUF7907" evidence="2">
    <location>
        <begin position="34"/>
        <end position="197"/>
    </location>
</feature>
<dbReference type="Pfam" id="PF25484">
    <property type="entry name" value="DUF7907"/>
    <property type="match status" value="1"/>
</dbReference>
<evidence type="ECO:0000259" key="2">
    <source>
        <dbReference type="Pfam" id="PF25484"/>
    </source>
</evidence>
<accession>A0A074WVY5</accession>
<reference evidence="3 4" key="1">
    <citation type="journal article" date="2014" name="BMC Genomics">
        <title>Genome sequencing of four Aureobasidium pullulans varieties: biotechnological potential, stress tolerance, and description of new species.</title>
        <authorList>
            <person name="Gostin Ar C."/>
            <person name="Ohm R.A."/>
            <person name="Kogej T."/>
            <person name="Sonjak S."/>
            <person name="Turk M."/>
            <person name="Zajc J."/>
            <person name="Zalar P."/>
            <person name="Grube M."/>
            <person name="Sun H."/>
            <person name="Han J."/>
            <person name="Sharma A."/>
            <person name="Chiniquy J."/>
            <person name="Ngan C.Y."/>
            <person name="Lipzen A."/>
            <person name="Barry K."/>
            <person name="Grigoriev I.V."/>
            <person name="Gunde-Cimerman N."/>
        </authorList>
    </citation>
    <scope>NUCLEOTIDE SEQUENCE [LARGE SCALE GENOMIC DNA]</scope>
    <source>
        <strain evidence="3 4">CBS 110374</strain>
    </source>
</reference>
<sequence length="204" mass="21491">MYTSIKTLAAAIVLPLVAALPLNQREEAAVFDSSKPFALHTEVVNGTSAFNDLTLTSFHTGAGQSTVIGTKNSSTAIGWVLSNSVLQQPITVNGAPGYAFNLSLFEQQPVYSNAPSGYDYISLGVSGVPTTGFYFNNSTLAWSGSNSTAPESFDGCFALCHVNGTAPYFSLGPEYQLLWKTNNASSTSSICADVKLIGTNIVEP</sequence>
<keyword evidence="1" id="KW-0732">Signal</keyword>
<evidence type="ECO:0000256" key="1">
    <source>
        <dbReference type="SAM" id="SignalP"/>
    </source>
</evidence>
<dbReference type="HOGENOM" id="CLU_1342999_0_0_1"/>
<feature type="signal peptide" evidence="1">
    <location>
        <begin position="1"/>
        <end position="19"/>
    </location>
</feature>
<protein>
    <recommendedName>
        <fullName evidence="2">DUF7907 domain-containing protein</fullName>
    </recommendedName>
</protein>
<dbReference type="RefSeq" id="XP_040883564.1">
    <property type="nucleotide sequence ID" value="XM_041027473.1"/>
</dbReference>
<dbReference type="InterPro" id="IPR057229">
    <property type="entry name" value="DUF7907"/>
</dbReference>
<feature type="chain" id="PRO_5001702824" description="DUF7907 domain-containing protein" evidence="1">
    <location>
        <begin position="20"/>
        <end position="204"/>
    </location>
</feature>
<dbReference type="AlphaFoldDB" id="A0A074WVY5"/>
<evidence type="ECO:0000313" key="4">
    <source>
        <dbReference type="Proteomes" id="UP000030672"/>
    </source>
</evidence>
<name>A0A074WVY5_AURM1</name>
<gene>
    <name evidence="3" type="ORF">M437DRAFT_81029</name>
</gene>
<dbReference type="GeneID" id="63920846"/>
<organism evidence="3 4">
    <name type="scientific">Aureobasidium melanogenum (strain CBS 110374)</name>
    <name type="common">Aureobasidium pullulans var. melanogenum</name>
    <dbReference type="NCBI Taxonomy" id="1043003"/>
    <lineage>
        <taxon>Eukaryota</taxon>
        <taxon>Fungi</taxon>
        <taxon>Dikarya</taxon>
        <taxon>Ascomycota</taxon>
        <taxon>Pezizomycotina</taxon>
        <taxon>Dothideomycetes</taxon>
        <taxon>Dothideomycetidae</taxon>
        <taxon>Dothideales</taxon>
        <taxon>Saccotheciaceae</taxon>
        <taxon>Aureobasidium</taxon>
    </lineage>
</organism>
<proteinExistence type="predicted"/>
<keyword evidence="4" id="KW-1185">Reference proteome</keyword>
<dbReference type="Proteomes" id="UP000030672">
    <property type="component" value="Unassembled WGS sequence"/>
</dbReference>